<evidence type="ECO:0000256" key="4">
    <source>
        <dbReference type="ARBA" id="ARBA00022723"/>
    </source>
</evidence>
<comment type="cofactor">
    <cofactor evidence="1 7">
        <name>Zn(2+)</name>
        <dbReference type="ChEBI" id="CHEBI:29105"/>
    </cofactor>
</comment>
<keyword evidence="10" id="KW-1185">Reference proteome</keyword>
<accession>A0A240E3W5</accession>
<keyword evidence="5 7" id="KW-0862">Zinc</keyword>
<dbReference type="Proteomes" id="UP000219042">
    <property type="component" value="Unassembled WGS sequence"/>
</dbReference>
<sequence>MKKILLSSLICCLSSVTFAAETIHWGYDKDISPEHWGELNETYKTCSAGKNQTPINISSTYASTVKHKVDIEYKVSPKDIVFNGHTVQVNTKADDNSDYLVLDNQKFFLKQFHFHTPSENQIKGKSYPLELHFVNANADGQLTVLAVMFELGQPNSEWNKLWSDLSDKENDAKSLTHTIDLEKLLPKKREYYRFSGSLTTPPCSEGVNWIVLKQPLTISADQLKQFKAVLKDEANNRPLQPVNGRIVIED</sequence>
<dbReference type="SMART" id="SM01057">
    <property type="entry name" value="Carb_anhydrase"/>
    <property type="match status" value="1"/>
</dbReference>
<comment type="similarity">
    <text evidence="7">Belongs to the alpha-carbonic anhydrase family.</text>
</comment>
<evidence type="ECO:0000313" key="10">
    <source>
        <dbReference type="Proteomes" id="UP000219042"/>
    </source>
</evidence>
<dbReference type="InterPro" id="IPR001148">
    <property type="entry name" value="CA_dom"/>
</dbReference>
<dbReference type="Pfam" id="PF00194">
    <property type="entry name" value="Carb_anhydrase"/>
    <property type="match status" value="1"/>
</dbReference>
<evidence type="ECO:0000256" key="6">
    <source>
        <dbReference type="ARBA" id="ARBA00023239"/>
    </source>
</evidence>
<dbReference type="InterPro" id="IPR041891">
    <property type="entry name" value="Alpha_CA_prokaryot-like"/>
</dbReference>
<evidence type="ECO:0000256" key="2">
    <source>
        <dbReference type="ARBA" id="ARBA00012925"/>
    </source>
</evidence>
<dbReference type="GO" id="GO:0004089">
    <property type="term" value="F:carbonate dehydratase activity"/>
    <property type="evidence" value="ECO:0007669"/>
    <property type="project" value="UniProtKB-UniRule"/>
</dbReference>
<dbReference type="RefSeq" id="WP_097077595.1">
    <property type="nucleotide sequence ID" value="NZ_BAABHT010000020.1"/>
</dbReference>
<dbReference type="SUPFAM" id="SSF51069">
    <property type="entry name" value="Carbonic anhydrase"/>
    <property type="match status" value="1"/>
</dbReference>
<keyword evidence="6 7" id="KW-0456">Lyase</keyword>
<dbReference type="PANTHER" id="PTHR18952:SF208">
    <property type="entry name" value="CARBONIC ANHYDRASE XA-RELATED"/>
    <property type="match status" value="1"/>
</dbReference>
<name>A0A240E3W5_9GAMM</name>
<evidence type="ECO:0000259" key="8">
    <source>
        <dbReference type="PROSITE" id="PS51144"/>
    </source>
</evidence>
<protein>
    <recommendedName>
        <fullName evidence="3 7">Carbonic anhydrase</fullName>
        <ecNumber evidence="2 7">4.2.1.1</ecNumber>
    </recommendedName>
</protein>
<evidence type="ECO:0000256" key="1">
    <source>
        <dbReference type="ARBA" id="ARBA00001947"/>
    </source>
</evidence>
<dbReference type="CDD" id="cd03124">
    <property type="entry name" value="alpha_CA_prokaryotic_like"/>
    <property type="match status" value="1"/>
</dbReference>
<dbReference type="PANTHER" id="PTHR18952">
    <property type="entry name" value="CARBONIC ANHYDRASE"/>
    <property type="match status" value="1"/>
</dbReference>
<gene>
    <name evidence="9" type="ORF">SAMN05421731_101318</name>
</gene>
<evidence type="ECO:0000256" key="3">
    <source>
        <dbReference type="ARBA" id="ARBA00014628"/>
    </source>
</evidence>
<dbReference type="InterPro" id="IPR036398">
    <property type="entry name" value="CA_dom_sf"/>
</dbReference>
<keyword evidence="7" id="KW-0732">Signal</keyword>
<dbReference type="AlphaFoldDB" id="A0A240E3W5"/>
<comment type="catalytic activity">
    <reaction evidence="7">
        <text>hydrogencarbonate + H(+) = CO2 + H2O</text>
        <dbReference type="Rhea" id="RHEA:10748"/>
        <dbReference type="ChEBI" id="CHEBI:15377"/>
        <dbReference type="ChEBI" id="CHEBI:15378"/>
        <dbReference type="ChEBI" id="CHEBI:16526"/>
        <dbReference type="ChEBI" id="CHEBI:17544"/>
        <dbReference type="EC" id="4.2.1.1"/>
    </reaction>
</comment>
<feature type="chain" id="PRO_5025091423" description="Carbonic anhydrase" evidence="7">
    <location>
        <begin position="20"/>
        <end position="250"/>
    </location>
</feature>
<dbReference type="PROSITE" id="PS00162">
    <property type="entry name" value="ALPHA_CA_1"/>
    <property type="match status" value="1"/>
</dbReference>
<evidence type="ECO:0000313" key="9">
    <source>
        <dbReference type="EMBL" id="SNX43282.1"/>
    </source>
</evidence>
<dbReference type="Gene3D" id="3.10.200.10">
    <property type="entry name" value="Alpha carbonic anhydrase"/>
    <property type="match status" value="1"/>
</dbReference>
<evidence type="ECO:0000256" key="7">
    <source>
        <dbReference type="RuleBase" id="RU367011"/>
    </source>
</evidence>
<dbReference type="InterPro" id="IPR018338">
    <property type="entry name" value="Carbonic_anhydrase_a-class_CS"/>
</dbReference>
<dbReference type="PROSITE" id="PS51144">
    <property type="entry name" value="ALPHA_CA_2"/>
    <property type="match status" value="1"/>
</dbReference>
<dbReference type="GO" id="GO:0006730">
    <property type="term" value="P:one-carbon metabolic process"/>
    <property type="evidence" value="ECO:0007669"/>
    <property type="project" value="TreeGrafter"/>
</dbReference>
<dbReference type="OrthoDB" id="5327615at2"/>
<comment type="function">
    <text evidence="7">Reversible hydration of carbon dioxide.</text>
</comment>
<feature type="signal peptide" evidence="7">
    <location>
        <begin position="1"/>
        <end position="19"/>
    </location>
</feature>
<dbReference type="EC" id="4.2.1.1" evidence="2 7"/>
<organism evidence="9 10">
    <name type="scientific">Acinetobacter puyangensis</name>
    <dbReference type="NCBI Taxonomy" id="1096779"/>
    <lineage>
        <taxon>Bacteria</taxon>
        <taxon>Pseudomonadati</taxon>
        <taxon>Pseudomonadota</taxon>
        <taxon>Gammaproteobacteria</taxon>
        <taxon>Moraxellales</taxon>
        <taxon>Moraxellaceae</taxon>
        <taxon>Acinetobacter</taxon>
    </lineage>
</organism>
<keyword evidence="4 7" id="KW-0479">Metal-binding</keyword>
<evidence type="ECO:0000256" key="5">
    <source>
        <dbReference type="ARBA" id="ARBA00022833"/>
    </source>
</evidence>
<dbReference type="InterPro" id="IPR023561">
    <property type="entry name" value="Carbonic_anhydrase_a-class"/>
</dbReference>
<reference evidence="10" key="1">
    <citation type="submission" date="2016-09" db="EMBL/GenBank/DDBJ databases">
        <authorList>
            <person name="Varghese N."/>
            <person name="Submissions S."/>
        </authorList>
    </citation>
    <scope>NUCLEOTIDE SEQUENCE [LARGE SCALE GENOMIC DNA]</scope>
    <source>
        <strain evidence="10">ANC 4466</strain>
    </source>
</reference>
<dbReference type="EMBL" id="OANT01000001">
    <property type="protein sequence ID" value="SNX43282.1"/>
    <property type="molecule type" value="Genomic_DNA"/>
</dbReference>
<feature type="domain" description="Alpha-carbonic anhydrase" evidence="8">
    <location>
        <begin position="23"/>
        <end position="250"/>
    </location>
</feature>
<proteinExistence type="inferred from homology"/>
<dbReference type="GO" id="GO:0008270">
    <property type="term" value="F:zinc ion binding"/>
    <property type="evidence" value="ECO:0007669"/>
    <property type="project" value="UniProtKB-UniRule"/>
</dbReference>